<evidence type="ECO:0000313" key="3">
    <source>
        <dbReference type="EMBL" id="MBU2663573.1"/>
    </source>
</evidence>
<feature type="region of interest" description="Disordered" evidence="1">
    <location>
        <begin position="173"/>
        <end position="201"/>
    </location>
</feature>
<gene>
    <name evidence="3" type="ORF">KOI35_08650</name>
</gene>
<keyword evidence="4" id="KW-1185">Reference proteome</keyword>
<evidence type="ECO:0008006" key="5">
    <source>
        <dbReference type="Google" id="ProtNLM"/>
    </source>
</evidence>
<keyword evidence="2" id="KW-0812">Transmembrane</keyword>
<accession>A0ABS5YLH0</accession>
<dbReference type="RefSeq" id="WP_215785482.1">
    <property type="nucleotide sequence ID" value="NZ_JAHKKG010000002.1"/>
</dbReference>
<name>A0ABS5YLH0_9ACTN</name>
<protein>
    <recommendedName>
        <fullName evidence="5">Anti-sigma factor</fullName>
    </recommendedName>
</protein>
<organism evidence="3 4">
    <name type="scientific">Paractinoplanes bogorensis</name>
    <dbReference type="NCBI Taxonomy" id="1610840"/>
    <lineage>
        <taxon>Bacteria</taxon>
        <taxon>Bacillati</taxon>
        <taxon>Actinomycetota</taxon>
        <taxon>Actinomycetes</taxon>
        <taxon>Micromonosporales</taxon>
        <taxon>Micromonosporaceae</taxon>
        <taxon>Paractinoplanes</taxon>
    </lineage>
</organism>
<dbReference type="EMBL" id="JAHKKG010000002">
    <property type="protein sequence ID" value="MBU2663573.1"/>
    <property type="molecule type" value="Genomic_DNA"/>
</dbReference>
<dbReference type="Proteomes" id="UP001519654">
    <property type="component" value="Unassembled WGS sequence"/>
</dbReference>
<reference evidence="3 4" key="1">
    <citation type="submission" date="2021-06" db="EMBL/GenBank/DDBJ databases">
        <title>Actinoplanes lichenicola sp. nov., and Actinoplanes ovalisporus sp. nov., isolated from lichen in Thailand.</title>
        <authorList>
            <person name="Saeng-In P."/>
            <person name="Kanchanasin P."/>
            <person name="Yuki M."/>
            <person name="Kudo T."/>
            <person name="Ohkuma M."/>
            <person name="Phongsopitanun W."/>
            <person name="Tanasupawat S."/>
        </authorList>
    </citation>
    <scope>NUCLEOTIDE SEQUENCE [LARGE SCALE GENOMIC DNA]</scope>
    <source>
        <strain evidence="3 4">NBRC 110975</strain>
    </source>
</reference>
<keyword evidence="2" id="KW-1133">Transmembrane helix</keyword>
<proteinExistence type="predicted"/>
<evidence type="ECO:0000256" key="1">
    <source>
        <dbReference type="SAM" id="MobiDB-lite"/>
    </source>
</evidence>
<sequence length="279" mass="28725">MTGAEFGGVDIDLLADYIGGALEGTPDESAVATLIADDPAWREAYEQLSGGIEVVRAELASFGPVEMPDDVAARVDAMFAPVPQLTVVRGEAPDGVREKKRNRRMRWATPIAIAAGFIAFVGFGADYLIGRGSDDSAADTASSAGGSAENSTALDAGIITKTTGTDYTRATLAQEPVEPMNAPKSSLGVDQSEPQRSMASGSALSRLLDPAALDDCLAAIQQEQGGSITVRSVDYARFDGAPALIVRFSGSAGSWAWAVGPLCGTPAGDADTITQVPVG</sequence>
<comment type="caution">
    <text evidence="3">The sequence shown here is derived from an EMBL/GenBank/DDBJ whole genome shotgun (WGS) entry which is preliminary data.</text>
</comment>
<feature type="compositionally biased region" description="Polar residues" evidence="1">
    <location>
        <begin position="188"/>
        <end position="201"/>
    </location>
</feature>
<evidence type="ECO:0000313" key="4">
    <source>
        <dbReference type="Proteomes" id="UP001519654"/>
    </source>
</evidence>
<evidence type="ECO:0000256" key="2">
    <source>
        <dbReference type="SAM" id="Phobius"/>
    </source>
</evidence>
<feature type="transmembrane region" description="Helical" evidence="2">
    <location>
        <begin position="107"/>
        <end position="129"/>
    </location>
</feature>
<keyword evidence="2" id="KW-0472">Membrane</keyword>